<comment type="caution">
    <text evidence="1">The sequence shown here is derived from an EMBL/GenBank/DDBJ whole genome shotgun (WGS) entry which is preliminary data.</text>
</comment>
<sequence length="106" mass="12516">MKAITVLITLWFILSVSRLGYNYLRAFTSEKNWIFMIDYQKKTRLLGDDFIFLSNIASSCSISSTVNIFNPFPKSDQKLFYLSYYYLYPRKLIFSPSNVLSYKCNE</sequence>
<evidence type="ECO:0000313" key="1">
    <source>
        <dbReference type="EMBL" id="OGD03506.1"/>
    </source>
</evidence>
<proteinExistence type="predicted"/>
<dbReference type="Proteomes" id="UP000177080">
    <property type="component" value="Unassembled WGS sequence"/>
</dbReference>
<evidence type="ECO:0000313" key="2">
    <source>
        <dbReference type="Proteomes" id="UP000177080"/>
    </source>
</evidence>
<dbReference type="AlphaFoldDB" id="A0A1F4ZC79"/>
<gene>
    <name evidence="1" type="ORF">A2989_02675</name>
</gene>
<dbReference type="STRING" id="1797259.A2989_02675"/>
<protein>
    <submittedName>
        <fullName evidence="1">Uncharacterized protein</fullName>
    </submittedName>
</protein>
<organism evidence="1 2">
    <name type="scientific">Candidatus Amesbacteria bacterium RIFCSPLOWO2_01_FULL_48_25</name>
    <dbReference type="NCBI Taxonomy" id="1797259"/>
    <lineage>
        <taxon>Bacteria</taxon>
        <taxon>Candidatus Amesiibacteriota</taxon>
    </lineage>
</organism>
<accession>A0A1F4ZC79</accession>
<reference evidence="1 2" key="1">
    <citation type="journal article" date="2016" name="Nat. Commun.">
        <title>Thousands of microbial genomes shed light on interconnected biogeochemical processes in an aquifer system.</title>
        <authorList>
            <person name="Anantharaman K."/>
            <person name="Brown C.T."/>
            <person name="Hug L.A."/>
            <person name="Sharon I."/>
            <person name="Castelle C.J."/>
            <person name="Probst A.J."/>
            <person name="Thomas B.C."/>
            <person name="Singh A."/>
            <person name="Wilkins M.J."/>
            <person name="Karaoz U."/>
            <person name="Brodie E.L."/>
            <person name="Williams K.H."/>
            <person name="Hubbard S.S."/>
            <person name="Banfield J.F."/>
        </authorList>
    </citation>
    <scope>NUCLEOTIDE SEQUENCE [LARGE SCALE GENOMIC DNA]</scope>
</reference>
<name>A0A1F4ZC79_9BACT</name>
<dbReference type="EMBL" id="MEXN01000006">
    <property type="protein sequence ID" value="OGD03506.1"/>
    <property type="molecule type" value="Genomic_DNA"/>
</dbReference>